<accession>A0A7Y6A4X3</accession>
<gene>
    <name evidence="12" type="ORF">HP550_20935</name>
</gene>
<protein>
    <submittedName>
        <fullName evidence="12">Integral membrane sensor signal transduction histidine kinase</fullName>
    </submittedName>
</protein>
<dbReference type="InterPro" id="IPR050482">
    <property type="entry name" value="Sensor_HK_TwoCompSys"/>
</dbReference>
<comment type="caution">
    <text evidence="12">The sequence shown here is derived from an EMBL/GenBank/DDBJ whole genome shotgun (WGS) entry which is preliminary data.</text>
</comment>
<keyword evidence="13" id="KW-1185">Reference proteome</keyword>
<dbReference type="Pfam" id="PF02518">
    <property type="entry name" value="HATPase_c"/>
    <property type="match status" value="1"/>
</dbReference>
<name>A0A7Y6A4X3_9CELL</name>
<evidence type="ECO:0000259" key="11">
    <source>
        <dbReference type="Pfam" id="PF07730"/>
    </source>
</evidence>
<evidence type="ECO:0000256" key="5">
    <source>
        <dbReference type="ARBA" id="ARBA00022777"/>
    </source>
</evidence>
<dbReference type="GO" id="GO:0000155">
    <property type="term" value="F:phosphorelay sensor kinase activity"/>
    <property type="evidence" value="ECO:0007669"/>
    <property type="project" value="InterPro"/>
</dbReference>
<evidence type="ECO:0000313" key="13">
    <source>
        <dbReference type="Proteomes" id="UP000565724"/>
    </source>
</evidence>
<dbReference type="Gene3D" id="1.20.5.1930">
    <property type="match status" value="1"/>
</dbReference>
<dbReference type="PANTHER" id="PTHR24421:SF37">
    <property type="entry name" value="SENSOR HISTIDINE KINASE NARS"/>
    <property type="match status" value="1"/>
</dbReference>
<keyword evidence="6 9" id="KW-1133">Transmembrane helix</keyword>
<dbReference type="SUPFAM" id="SSF55874">
    <property type="entry name" value="ATPase domain of HSP90 chaperone/DNA topoisomerase II/histidine kinase"/>
    <property type="match status" value="1"/>
</dbReference>
<dbReference type="RefSeq" id="WP_175349619.1">
    <property type="nucleotide sequence ID" value="NZ_JABMCI010000071.1"/>
</dbReference>
<dbReference type="Pfam" id="PF07730">
    <property type="entry name" value="HisKA_3"/>
    <property type="match status" value="1"/>
</dbReference>
<keyword evidence="5 12" id="KW-0418">Kinase</keyword>
<evidence type="ECO:0000256" key="3">
    <source>
        <dbReference type="ARBA" id="ARBA00022679"/>
    </source>
</evidence>
<dbReference type="AlphaFoldDB" id="A0A7Y6A4X3"/>
<dbReference type="PANTHER" id="PTHR24421">
    <property type="entry name" value="NITRATE/NITRITE SENSOR PROTEIN NARX-RELATED"/>
    <property type="match status" value="1"/>
</dbReference>
<evidence type="ECO:0000256" key="8">
    <source>
        <dbReference type="ARBA" id="ARBA00023136"/>
    </source>
</evidence>
<evidence type="ECO:0000256" key="1">
    <source>
        <dbReference type="ARBA" id="ARBA00004651"/>
    </source>
</evidence>
<evidence type="ECO:0000256" key="9">
    <source>
        <dbReference type="SAM" id="Phobius"/>
    </source>
</evidence>
<feature type="domain" description="Signal transduction histidine kinase subgroup 3 dimerisation and phosphoacceptor" evidence="11">
    <location>
        <begin position="260"/>
        <end position="327"/>
    </location>
</feature>
<dbReference type="EMBL" id="JABMCI010000071">
    <property type="protein sequence ID" value="NUU19715.1"/>
    <property type="molecule type" value="Genomic_DNA"/>
</dbReference>
<keyword evidence="7" id="KW-0902">Two-component regulatory system</keyword>
<dbReference type="InterPro" id="IPR003594">
    <property type="entry name" value="HATPase_dom"/>
</dbReference>
<keyword evidence="3" id="KW-0808">Transferase</keyword>
<dbReference type="CDD" id="cd16917">
    <property type="entry name" value="HATPase_UhpB-NarQ-NarX-like"/>
    <property type="match status" value="1"/>
</dbReference>
<keyword evidence="8 9" id="KW-0472">Membrane</keyword>
<dbReference type="InterPro" id="IPR011712">
    <property type="entry name" value="Sig_transdc_His_kin_sub3_dim/P"/>
</dbReference>
<keyword evidence="4 9" id="KW-0812">Transmembrane</keyword>
<sequence length="465" mass="49886">MRTTSDRPVETGWVPVGRVGAGRAGAEERPVRTWRVFGQLVGAAAVVLVLVALLGLTASRRIAEQESVNDAARRTDLIADAVVQPALLDGLPTGDPAAVAALDAVVRGGVLSDGIIRVKVWDRAGRIVYSDDDRLIGRTFPLDDDETAVLTAPATEAEVSDLGKPENVYERGQGKLLEVYRPVWTPDGTPLLFETYSRYDVVTDRSTALWRGFAGITVTSLLLLVVLMLPVLWTLLDRLRRGQRQREVLLQHAVEASDQERRRIAATLHDGVVQELAASSFVLAGAAERAERSTAPELGEPLREASETVRASIKGLRSLLVDIYPPSLRTAGLGAALTDLVGGLAARGSEVRLDLDADAAVGLAPEQEQLVYRVAHETVRNAVDHARARAVVVRLTRDGGQVVLEVEDDGVGFDVLEVLAAPPEGHFGLRLLGDLATSAGAELAVRSAPGQGCRWRLRVDGGTYE</sequence>
<feature type="transmembrane region" description="Helical" evidence="9">
    <location>
        <begin position="213"/>
        <end position="236"/>
    </location>
</feature>
<proteinExistence type="predicted"/>
<keyword evidence="2" id="KW-1003">Cell membrane</keyword>
<organism evidence="12 13">
    <name type="scientific">Cellulomonas humilata</name>
    <dbReference type="NCBI Taxonomy" id="144055"/>
    <lineage>
        <taxon>Bacteria</taxon>
        <taxon>Bacillati</taxon>
        <taxon>Actinomycetota</taxon>
        <taxon>Actinomycetes</taxon>
        <taxon>Micrococcales</taxon>
        <taxon>Cellulomonadaceae</taxon>
        <taxon>Cellulomonas</taxon>
    </lineage>
</organism>
<evidence type="ECO:0000256" key="7">
    <source>
        <dbReference type="ARBA" id="ARBA00023012"/>
    </source>
</evidence>
<evidence type="ECO:0000256" key="4">
    <source>
        <dbReference type="ARBA" id="ARBA00022692"/>
    </source>
</evidence>
<evidence type="ECO:0000256" key="6">
    <source>
        <dbReference type="ARBA" id="ARBA00022989"/>
    </source>
</evidence>
<evidence type="ECO:0000259" key="10">
    <source>
        <dbReference type="Pfam" id="PF02518"/>
    </source>
</evidence>
<feature type="domain" description="Histidine kinase/HSP90-like ATPase" evidence="10">
    <location>
        <begin position="368"/>
        <end position="459"/>
    </location>
</feature>
<dbReference type="GO" id="GO:0005886">
    <property type="term" value="C:plasma membrane"/>
    <property type="evidence" value="ECO:0007669"/>
    <property type="project" value="UniProtKB-SubCell"/>
</dbReference>
<dbReference type="Gene3D" id="3.30.565.10">
    <property type="entry name" value="Histidine kinase-like ATPase, C-terminal domain"/>
    <property type="match status" value="1"/>
</dbReference>
<dbReference type="InterPro" id="IPR036890">
    <property type="entry name" value="HATPase_C_sf"/>
</dbReference>
<reference evidence="12 13" key="1">
    <citation type="submission" date="2020-05" db="EMBL/GenBank/DDBJ databases">
        <title>Genome Sequencing of Type Strains.</title>
        <authorList>
            <person name="Lemaire J.F."/>
            <person name="Inderbitzin P."/>
            <person name="Gregorio O.A."/>
            <person name="Collins S.B."/>
            <person name="Wespe N."/>
            <person name="Knight-Connoni V."/>
        </authorList>
    </citation>
    <scope>NUCLEOTIDE SEQUENCE [LARGE SCALE GENOMIC DNA]</scope>
    <source>
        <strain evidence="12 13">ATCC 25174</strain>
    </source>
</reference>
<evidence type="ECO:0000313" key="12">
    <source>
        <dbReference type="EMBL" id="NUU19715.1"/>
    </source>
</evidence>
<feature type="transmembrane region" description="Helical" evidence="9">
    <location>
        <begin position="36"/>
        <end position="56"/>
    </location>
</feature>
<dbReference type="GO" id="GO:0046983">
    <property type="term" value="F:protein dimerization activity"/>
    <property type="evidence" value="ECO:0007669"/>
    <property type="project" value="InterPro"/>
</dbReference>
<evidence type="ECO:0000256" key="2">
    <source>
        <dbReference type="ARBA" id="ARBA00022475"/>
    </source>
</evidence>
<comment type="subcellular location">
    <subcellularLocation>
        <location evidence="1">Cell membrane</location>
        <topology evidence="1">Multi-pass membrane protein</topology>
    </subcellularLocation>
</comment>
<dbReference type="Proteomes" id="UP000565724">
    <property type="component" value="Unassembled WGS sequence"/>
</dbReference>